<sequence>MIRTTALALLAAAALTAPAGAQSFMGMDQVSFDAGLGVTYGPDYMGGDDGEASPWFILQNLTIGTDEGEKQGFAVLPSFGYRGDRESDDIDYLEGMDDIDRAGEVGVMLRYINGPFTSYGTLRKGFGGHDGVLGEIGTKYRYDANDKLTLWTAAELQLADDEFTGTYFGVTPGESASSGFRSYDPSGGAYAAEISVEARYMLTPNTSLMGKVSYGRLLNDAADSPLVQDKDQPSISIGVARRLNFRF</sequence>
<evidence type="ECO:0000313" key="7">
    <source>
        <dbReference type="EMBL" id="KGJ04974.1"/>
    </source>
</evidence>
<feature type="chain" id="PRO_5010409386" evidence="6">
    <location>
        <begin position="22"/>
        <end position="247"/>
    </location>
</feature>
<dbReference type="InterPro" id="IPR010583">
    <property type="entry name" value="MipA"/>
</dbReference>
<dbReference type="Pfam" id="PF06629">
    <property type="entry name" value="MipA"/>
    <property type="match status" value="1"/>
</dbReference>
<dbReference type="PANTHER" id="PTHR38776">
    <property type="entry name" value="MLTA-INTERACTING PROTEIN-RELATED"/>
    <property type="match status" value="1"/>
</dbReference>
<keyword evidence="5" id="KW-0998">Cell outer membrane</keyword>
<evidence type="ECO:0000256" key="6">
    <source>
        <dbReference type="SAM" id="SignalP"/>
    </source>
</evidence>
<reference evidence="7 9" key="1">
    <citation type="submission" date="2014-09" db="EMBL/GenBank/DDBJ databases">
        <authorList>
            <person name="McGinnis J.M."/>
            <person name="Wolfgang W.J."/>
        </authorList>
    </citation>
    <scope>NUCLEOTIDE SEQUENCE [LARGE SCALE GENOMIC DNA]</scope>
    <source>
        <strain evidence="7 9">JCM 14014</strain>
    </source>
</reference>
<proteinExistence type="inferred from homology"/>
<dbReference type="GO" id="GO:0009279">
    <property type="term" value="C:cell outer membrane"/>
    <property type="evidence" value="ECO:0007669"/>
    <property type="project" value="UniProtKB-SubCell"/>
</dbReference>
<dbReference type="EMBL" id="FOJO01000001">
    <property type="protein sequence ID" value="SFA39476.1"/>
    <property type="molecule type" value="Genomic_DNA"/>
</dbReference>
<dbReference type="STRING" id="376733.SAMN04487972_101303"/>
<feature type="signal peptide" evidence="6">
    <location>
        <begin position="1"/>
        <end position="21"/>
    </location>
</feature>
<organism evidence="7 9">
    <name type="scientific">Paracoccus halophilus</name>
    <dbReference type="NCBI Taxonomy" id="376733"/>
    <lineage>
        <taxon>Bacteria</taxon>
        <taxon>Pseudomonadati</taxon>
        <taxon>Pseudomonadota</taxon>
        <taxon>Alphaproteobacteria</taxon>
        <taxon>Rhodobacterales</taxon>
        <taxon>Paracoccaceae</taxon>
        <taxon>Paracoccus</taxon>
    </lineage>
</organism>
<evidence type="ECO:0000256" key="1">
    <source>
        <dbReference type="ARBA" id="ARBA00004442"/>
    </source>
</evidence>
<evidence type="ECO:0000256" key="2">
    <source>
        <dbReference type="ARBA" id="ARBA00005722"/>
    </source>
</evidence>
<dbReference type="Proteomes" id="UP000182312">
    <property type="component" value="Unassembled WGS sequence"/>
</dbReference>
<reference evidence="8 10" key="3">
    <citation type="submission" date="2016-10" db="EMBL/GenBank/DDBJ databases">
        <authorList>
            <person name="de Groot N.N."/>
        </authorList>
    </citation>
    <scope>NUCLEOTIDE SEQUENCE [LARGE SCALE GENOMIC DNA]</scope>
    <source>
        <strain evidence="8 10">CGMCC 1.6117</strain>
    </source>
</reference>
<dbReference type="AlphaFoldDB" id="A0A099F3L5"/>
<evidence type="ECO:0000256" key="4">
    <source>
        <dbReference type="ARBA" id="ARBA00023136"/>
    </source>
</evidence>
<dbReference type="EMBL" id="JRKN01000008">
    <property type="protein sequence ID" value="KGJ04974.1"/>
    <property type="molecule type" value="Genomic_DNA"/>
</dbReference>
<dbReference type="PANTHER" id="PTHR38776:SF1">
    <property type="entry name" value="MLTA-INTERACTING PROTEIN-RELATED"/>
    <property type="match status" value="1"/>
</dbReference>
<protein>
    <submittedName>
        <fullName evidence="8">Outer membrane protein</fullName>
    </submittedName>
    <submittedName>
        <fullName evidence="7">Structural protein MipA</fullName>
    </submittedName>
</protein>
<accession>A0A099F3L5</accession>
<dbReference type="OrthoDB" id="5462484at2"/>
<gene>
    <name evidence="7" type="ORF">IT41_08075</name>
    <name evidence="8" type="ORF">SAMN04487972_101303</name>
</gene>
<keyword evidence="4" id="KW-0472">Membrane</keyword>
<evidence type="ECO:0000313" key="10">
    <source>
        <dbReference type="Proteomes" id="UP000182312"/>
    </source>
</evidence>
<name>A0A099F3L5_9RHOB</name>
<reference evidence="7 9" key="2">
    <citation type="submission" date="2014-10" db="EMBL/GenBank/DDBJ databases">
        <title>Paracoccus sanguinis sp. nov., isolated from clinical specimens of New York State patients.</title>
        <authorList>
            <person name="Mingle L.A."/>
            <person name="Cole J.A."/>
            <person name="Lapierre P."/>
            <person name="Musser K.A."/>
        </authorList>
    </citation>
    <scope>NUCLEOTIDE SEQUENCE [LARGE SCALE GENOMIC DNA]</scope>
    <source>
        <strain evidence="7 9">JCM 14014</strain>
    </source>
</reference>
<evidence type="ECO:0000256" key="5">
    <source>
        <dbReference type="ARBA" id="ARBA00023237"/>
    </source>
</evidence>
<comment type="similarity">
    <text evidence="2">Belongs to the MipA/OmpV family.</text>
</comment>
<keyword evidence="3 6" id="KW-0732">Signal</keyword>
<dbReference type="Proteomes" id="UP000029846">
    <property type="component" value="Unassembled WGS sequence"/>
</dbReference>
<evidence type="ECO:0000313" key="9">
    <source>
        <dbReference type="Proteomes" id="UP000029846"/>
    </source>
</evidence>
<keyword evidence="9" id="KW-1185">Reference proteome</keyword>
<comment type="subcellular location">
    <subcellularLocation>
        <location evidence="1">Cell outer membrane</location>
    </subcellularLocation>
</comment>
<dbReference type="RefSeq" id="WP_036740115.1">
    <property type="nucleotide sequence ID" value="NZ_FOJO01000001.1"/>
</dbReference>
<dbReference type="eggNOG" id="COG3713">
    <property type="taxonomic scope" value="Bacteria"/>
</dbReference>
<evidence type="ECO:0000256" key="3">
    <source>
        <dbReference type="ARBA" id="ARBA00022729"/>
    </source>
</evidence>
<evidence type="ECO:0000313" key="8">
    <source>
        <dbReference type="EMBL" id="SFA39476.1"/>
    </source>
</evidence>